<protein>
    <submittedName>
        <fullName evidence="1">Uncharacterized protein</fullName>
    </submittedName>
</protein>
<sequence>MASDQRKEEVSLLSGIDATRVPHVTFEENLLLINELKHDTLNRSGGHRVLHATGNTVLLGEAKWQVIKVWATSLPELIVMGLSSVPWPSSRHHAPRHTVWFNSESPEDLAIPGPINPIPDVGTVNRTWTVVSSLHCHVVHLDPQYHDEYFQLSKNMKLSWVTDATKVWYKKEKEKKAIQLQLT</sequence>
<evidence type="ECO:0000313" key="2">
    <source>
        <dbReference type="Proteomes" id="UP000217790"/>
    </source>
</evidence>
<evidence type="ECO:0000313" key="1">
    <source>
        <dbReference type="EMBL" id="PBK81135.1"/>
    </source>
</evidence>
<dbReference type="OrthoDB" id="10397172at2759"/>
<reference evidence="2" key="1">
    <citation type="journal article" date="2017" name="Nat. Ecol. Evol.">
        <title>Genome expansion and lineage-specific genetic innovations in the forest pathogenic fungi Armillaria.</title>
        <authorList>
            <person name="Sipos G."/>
            <person name="Prasanna A.N."/>
            <person name="Walter M.C."/>
            <person name="O'Connor E."/>
            <person name="Balint B."/>
            <person name="Krizsan K."/>
            <person name="Kiss B."/>
            <person name="Hess J."/>
            <person name="Varga T."/>
            <person name="Slot J."/>
            <person name="Riley R."/>
            <person name="Boka B."/>
            <person name="Rigling D."/>
            <person name="Barry K."/>
            <person name="Lee J."/>
            <person name="Mihaltcheva S."/>
            <person name="LaButti K."/>
            <person name="Lipzen A."/>
            <person name="Waldron R."/>
            <person name="Moloney N.M."/>
            <person name="Sperisen C."/>
            <person name="Kredics L."/>
            <person name="Vagvoelgyi C."/>
            <person name="Patrignani A."/>
            <person name="Fitzpatrick D."/>
            <person name="Nagy I."/>
            <person name="Doyle S."/>
            <person name="Anderson J.B."/>
            <person name="Grigoriev I.V."/>
            <person name="Gueldener U."/>
            <person name="Muensterkoetter M."/>
            <person name="Nagy L.G."/>
        </authorList>
    </citation>
    <scope>NUCLEOTIDE SEQUENCE [LARGE SCALE GENOMIC DNA]</scope>
    <source>
        <strain evidence="2">Ar21-2</strain>
    </source>
</reference>
<dbReference type="Proteomes" id="UP000217790">
    <property type="component" value="Unassembled WGS sequence"/>
</dbReference>
<dbReference type="EMBL" id="KZ293734">
    <property type="protein sequence ID" value="PBK81135.1"/>
    <property type="molecule type" value="Genomic_DNA"/>
</dbReference>
<organism evidence="1 2">
    <name type="scientific">Armillaria gallica</name>
    <name type="common">Bulbous honey fungus</name>
    <name type="synonym">Armillaria bulbosa</name>
    <dbReference type="NCBI Taxonomy" id="47427"/>
    <lineage>
        <taxon>Eukaryota</taxon>
        <taxon>Fungi</taxon>
        <taxon>Dikarya</taxon>
        <taxon>Basidiomycota</taxon>
        <taxon>Agaricomycotina</taxon>
        <taxon>Agaricomycetes</taxon>
        <taxon>Agaricomycetidae</taxon>
        <taxon>Agaricales</taxon>
        <taxon>Marasmiineae</taxon>
        <taxon>Physalacriaceae</taxon>
        <taxon>Armillaria</taxon>
    </lineage>
</organism>
<proteinExistence type="predicted"/>
<dbReference type="InParanoid" id="A0A2H3CDK0"/>
<name>A0A2H3CDK0_ARMGA</name>
<dbReference type="AlphaFoldDB" id="A0A2H3CDK0"/>
<gene>
    <name evidence="1" type="ORF">ARMGADRAFT_1039531</name>
</gene>
<keyword evidence="2" id="KW-1185">Reference proteome</keyword>
<accession>A0A2H3CDK0</accession>